<gene>
    <name evidence="1" type="ORF">AK812_SmicGene34995</name>
</gene>
<keyword evidence="2" id="KW-1185">Reference proteome</keyword>
<proteinExistence type="predicted"/>
<dbReference type="Gene3D" id="2.60.120.1390">
    <property type="match status" value="2"/>
</dbReference>
<evidence type="ECO:0000313" key="2">
    <source>
        <dbReference type="Proteomes" id="UP000186817"/>
    </source>
</evidence>
<name>A0A1Q9CML8_SYMMI</name>
<dbReference type="EMBL" id="LSRX01001062">
    <property type="protein sequence ID" value="OLP84164.1"/>
    <property type="molecule type" value="Genomic_DNA"/>
</dbReference>
<dbReference type="Proteomes" id="UP000186817">
    <property type="component" value="Unassembled WGS sequence"/>
</dbReference>
<reference evidence="1 2" key="1">
    <citation type="submission" date="2016-02" db="EMBL/GenBank/DDBJ databases">
        <title>Genome analysis of coral dinoflagellate symbionts highlights evolutionary adaptations to a symbiotic lifestyle.</title>
        <authorList>
            <person name="Aranda M."/>
            <person name="Li Y."/>
            <person name="Liew Y.J."/>
            <person name="Baumgarten S."/>
            <person name="Simakov O."/>
            <person name="Wilson M."/>
            <person name="Piel J."/>
            <person name="Ashoor H."/>
            <person name="Bougouffa S."/>
            <person name="Bajic V.B."/>
            <person name="Ryu T."/>
            <person name="Ravasi T."/>
            <person name="Bayer T."/>
            <person name="Micklem G."/>
            <person name="Kim H."/>
            <person name="Bhak J."/>
            <person name="Lajeunesse T.C."/>
            <person name="Voolstra C.R."/>
        </authorList>
    </citation>
    <scope>NUCLEOTIDE SEQUENCE [LARGE SCALE GENOMIC DNA]</scope>
    <source>
        <strain evidence="1 2">CCMP2467</strain>
    </source>
</reference>
<protein>
    <submittedName>
        <fullName evidence="1">Uncharacterized protein</fullName>
    </submittedName>
</protein>
<accession>A0A1Q9CML8</accession>
<dbReference type="InterPro" id="IPR021345">
    <property type="entry name" value="DUF2961"/>
</dbReference>
<dbReference type="OrthoDB" id="9970989at2759"/>
<comment type="caution">
    <text evidence="1">The sequence shown here is derived from an EMBL/GenBank/DDBJ whole genome shotgun (WGS) entry which is preliminary data.</text>
</comment>
<dbReference type="AlphaFoldDB" id="A0A1Q9CML8"/>
<sequence>MMSPVSVPVVAALSTALCLVASAVPLGQQKTFGHAIKNGNLPPNTDVTTFEHQCTVPPCVITHVNVPSIYPKGGDAWNWTQGHVSFFVDGELQPSISVTLLELAGEGHWNLAGTNAQSGDHMPDGSPWGTSLMGRTAKSGGVYSTLRVPFGKSIRTTIRAPASATHDSVFWFVIRGLEAHVVRLGDLELPAAARLRLHRLPPTKLEKLQLVDLASSPKGTGGALVRVQLDARSGNFGFLEACMRFFPDGAGEDEPIFLSSGAEDYFLGASYFDEGMFKTSQAGLTYFNRSSHTLAAYKTHIQDPVLWRDGMRLRFRNCEDTEGCGDANHCPNKFCSAAARDLSGRSREDLPRAGAQHLKRERGSAALGDLAEYSALVFSYEWPQESSSLDPRRALQVSALRNLGELASKAKLSEALEDKAADRILEGEEGVLSLLMAFSQDLSEEAANRLARQLGRRIQKIERVMQI</sequence>
<evidence type="ECO:0000313" key="1">
    <source>
        <dbReference type="EMBL" id="OLP84164.1"/>
    </source>
</evidence>
<dbReference type="Pfam" id="PF11175">
    <property type="entry name" value="DUF2961"/>
    <property type="match status" value="1"/>
</dbReference>
<organism evidence="1 2">
    <name type="scientific">Symbiodinium microadriaticum</name>
    <name type="common">Dinoflagellate</name>
    <name type="synonym">Zooxanthella microadriatica</name>
    <dbReference type="NCBI Taxonomy" id="2951"/>
    <lineage>
        <taxon>Eukaryota</taxon>
        <taxon>Sar</taxon>
        <taxon>Alveolata</taxon>
        <taxon>Dinophyceae</taxon>
        <taxon>Suessiales</taxon>
        <taxon>Symbiodiniaceae</taxon>
        <taxon>Symbiodinium</taxon>
    </lineage>
</organism>